<keyword evidence="1" id="KW-0472">Membrane</keyword>
<evidence type="ECO:0000313" key="3">
    <source>
        <dbReference type="Proteomes" id="UP000622547"/>
    </source>
</evidence>
<protein>
    <submittedName>
        <fullName evidence="2">Uncharacterized protein</fullName>
    </submittedName>
</protein>
<reference evidence="2 3" key="1">
    <citation type="submission" date="2021-01" db="EMBL/GenBank/DDBJ databases">
        <title>Whole genome shotgun sequence of Planotetraspora phitsanulokensis NBRC 104273.</title>
        <authorList>
            <person name="Komaki H."/>
            <person name="Tamura T."/>
        </authorList>
    </citation>
    <scope>NUCLEOTIDE SEQUENCE [LARGE SCALE GENOMIC DNA]</scope>
    <source>
        <strain evidence="2 3">NBRC 104273</strain>
    </source>
</reference>
<accession>A0A8J3UFM9</accession>
<sequence length="78" mass="8519">MWKAIKIFGFIVGVYAVARALVEPFVIDMSDPATYQGDWGGPSLGGVLLAHCGPGVVAAVVMIWALLRRRSRFRSQNQ</sequence>
<evidence type="ECO:0000313" key="2">
    <source>
        <dbReference type="EMBL" id="GII41474.1"/>
    </source>
</evidence>
<comment type="caution">
    <text evidence="2">The sequence shown here is derived from an EMBL/GenBank/DDBJ whole genome shotgun (WGS) entry which is preliminary data.</text>
</comment>
<keyword evidence="1" id="KW-1133">Transmembrane helix</keyword>
<dbReference type="AlphaFoldDB" id="A0A8J3UFM9"/>
<evidence type="ECO:0000256" key="1">
    <source>
        <dbReference type="SAM" id="Phobius"/>
    </source>
</evidence>
<keyword evidence="1" id="KW-0812">Transmembrane</keyword>
<feature type="transmembrane region" description="Helical" evidence="1">
    <location>
        <begin position="44"/>
        <end position="67"/>
    </location>
</feature>
<dbReference type="EMBL" id="BOOP01000034">
    <property type="protein sequence ID" value="GII41474.1"/>
    <property type="molecule type" value="Genomic_DNA"/>
</dbReference>
<dbReference type="RefSeq" id="WP_204076943.1">
    <property type="nucleotide sequence ID" value="NZ_BAABHI010000012.1"/>
</dbReference>
<proteinExistence type="predicted"/>
<keyword evidence="3" id="KW-1185">Reference proteome</keyword>
<gene>
    <name evidence="2" type="ORF">Pph01_64770</name>
</gene>
<dbReference type="Proteomes" id="UP000622547">
    <property type="component" value="Unassembled WGS sequence"/>
</dbReference>
<organism evidence="2 3">
    <name type="scientific">Planotetraspora phitsanulokensis</name>
    <dbReference type="NCBI Taxonomy" id="575192"/>
    <lineage>
        <taxon>Bacteria</taxon>
        <taxon>Bacillati</taxon>
        <taxon>Actinomycetota</taxon>
        <taxon>Actinomycetes</taxon>
        <taxon>Streptosporangiales</taxon>
        <taxon>Streptosporangiaceae</taxon>
        <taxon>Planotetraspora</taxon>
    </lineage>
</organism>
<name>A0A8J3UFM9_9ACTN</name>